<sequence length="223" mass="24753">MPVSAPAEEPAAVARPEAEAKKRKAFWTKQFYLWHWVSSAVCLAAMLLFAFTGITLNHAKDIPAKPQVTERKLALPADLTKSLASNGEADIEAPLPAELAAWLAKELRTTVKGKTAEWSEFEIYLSLPRPGGDAWLTIDRESGEVTYELTKRGAISYLNDLHKGRNTGTAWSWFLDVFSVACVVFCLTGLALLWVHARRRPKTWPVVIAGILLPVVIIVFFVH</sequence>
<comment type="caution">
    <text evidence="2">The sequence shown here is derived from an EMBL/GenBank/DDBJ whole genome shotgun (WGS) entry which is preliminary data.</text>
</comment>
<evidence type="ECO:0000256" key="1">
    <source>
        <dbReference type="SAM" id="Phobius"/>
    </source>
</evidence>
<protein>
    <submittedName>
        <fullName evidence="2">PepSY-associated TM helix domain-containing protein</fullName>
    </submittedName>
</protein>
<evidence type="ECO:0000313" key="3">
    <source>
        <dbReference type="Proteomes" id="UP001320876"/>
    </source>
</evidence>
<feature type="transmembrane region" description="Helical" evidence="1">
    <location>
        <begin position="173"/>
        <end position="197"/>
    </location>
</feature>
<keyword evidence="1" id="KW-0812">Transmembrane</keyword>
<dbReference type="EMBL" id="JAPDDT010000004">
    <property type="protein sequence ID" value="MCW1923203.1"/>
    <property type="molecule type" value="Genomic_DNA"/>
</dbReference>
<name>A0ABT3GI75_9BACT</name>
<proteinExistence type="predicted"/>
<dbReference type="RefSeq" id="WP_264487309.1">
    <property type="nucleotide sequence ID" value="NZ_JAPDDT010000004.1"/>
</dbReference>
<evidence type="ECO:0000313" key="2">
    <source>
        <dbReference type="EMBL" id="MCW1923203.1"/>
    </source>
</evidence>
<dbReference type="PANTHER" id="PTHR40115:SF1">
    <property type="entry name" value="INNER MEMBRANE PROTEIN WITH PEPSY TM HELIX"/>
    <property type="match status" value="1"/>
</dbReference>
<dbReference type="Pfam" id="PF16357">
    <property type="entry name" value="PepSY_TM_like_2"/>
    <property type="match status" value="1"/>
</dbReference>
<accession>A0ABT3GI75</accession>
<keyword evidence="1" id="KW-0472">Membrane</keyword>
<organism evidence="2 3">
    <name type="scientific">Luteolibacter arcticus</name>
    <dbReference type="NCBI Taxonomy" id="1581411"/>
    <lineage>
        <taxon>Bacteria</taxon>
        <taxon>Pseudomonadati</taxon>
        <taxon>Verrucomicrobiota</taxon>
        <taxon>Verrucomicrobiia</taxon>
        <taxon>Verrucomicrobiales</taxon>
        <taxon>Verrucomicrobiaceae</taxon>
        <taxon>Luteolibacter</taxon>
    </lineage>
</organism>
<reference evidence="2 3" key="1">
    <citation type="submission" date="2022-10" db="EMBL/GenBank/DDBJ databases">
        <title>Luteolibacter arcticus strain CCTCC AB 2014275, whole genome shotgun sequencing project.</title>
        <authorList>
            <person name="Zhao G."/>
            <person name="Shen L."/>
        </authorList>
    </citation>
    <scope>NUCLEOTIDE SEQUENCE [LARGE SCALE GENOMIC DNA]</scope>
    <source>
        <strain evidence="2 3">CCTCC AB 2014275</strain>
    </source>
</reference>
<dbReference type="InterPro" id="IPR032307">
    <property type="entry name" value="PepSY_TM-like_2"/>
</dbReference>
<dbReference type="Proteomes" id="UP001320876">
    <property type="component" value="Unassembled WGS sequence"/>
</dbReference>
<dbReference type="PANTHER" id="PTHR40115">
    <property type="entry name" value="INNER MEMBRANE PROTEIN WITH PEPSY TM HELIX"/>
    <property type="match status" value="1"/>
</dbReference>
<keyword evidence="3" id="KW-1185">Reference proteome</keyword>
<feature type="transmembrane region" description="Helical" evidence="1">
    <location>
        <begin position="33"/>
        <end position="56"/>
    </location>
</feature>
<gene>
    <name evidence="2" type="ORF">OKA05_11620</name>
</gene>
<feature type="transmembrane region" description="Helical" evidence="1">
    <location>
        <begin position="203"/>
        <end position="222"/>
    </location>
</feature>
<keyword evidence="1" id="KW-1133">Transmembrane helix</keyword>